<feature type="region of interest" description="Disordered" evidence="1">
    <location>
        <begin position="1"/>
        <end position="29"/>
    </location>
</feature>
<feature type="region of interest" description="Disordered" evidence="1">
    <location>
        <begin position="130"/>
        <end position="157"/>
    </location>
</feature>
<dbReference type="InParanoid" id="W4KGM9"/>
<reference evidence="2 3" key="1">
    <citation type="journal article" date="2012" name="New Phytol.">
        <title>Insight into trade-off between wood decay and parasitism from the genome of a fungal forest pathogen.</title>
        <authorList>
            <person name="Olson A."/>
            <person name="Aerts A."/>
            <person name="Asiegbu F."/>
            <person name="Belbahri L."/>
            <person name="Bouzid O."/>
            <person name="Broberg A."/>
            <person name="Canback B."/>
            <person name="Coutinho P.M."/>
            <person name="Cullen D."/>
            <person name="Dalman K."/>
            <person name="Deflorio G."/>
            <person name="van Diepen L.T."/>
            <person name="Dunand C."/>
            <person name="Duplessis S."/>
            <person name="Durling M."/>
            <person name="Gonthier P."/>
            <person name="Grimwood J."/>
            <person name="Fossdal C.G."/>
            <person name="Hansson D."/>
            <person name="Henrissat B."/>
            <person name="Hietala A."/>
            <person name="Himmelstrand K."/>
            <person name="Hoffmeister D."/>
            <person name="Hogberg N."/>
            <person name="James T.Y."/>
            <person name="Karlsson M."/>
            <person name="Kohler A."/>
            <person name="Kues U."/>
            <person name="Lee Y.H."/>
            <person name="Lin Y.C."/>
            <person name="Lind M."/>
            <person name="Lindquist E."/>
            <person name="Lombard V."/>
            <person name="Lucas S."/>
            <person name="Lunden K."/>
            <person name="Morin E."/>
            <person name="Murat C."/>
            <person name="Park J."/>
            <person name="Raffaello T."/>
            <person name="Rouze P."/>
            <person name="Salamov A."/>
            <person name="Schmutz J."/>
            <person name="Solheim H."/>
            <person name="Stahlberg J."/>
            <person name="Velez H."/>
            <person name="de Vries R.P."/>
            <person name="Wiebenga A."/>
            <person name="Woodward S."/>
            <person name="Yakovlev I."/>
            <person name="Garbelotto M."/>
            <person name="Martin F."/>
            <person name="Grigoriev I.V."/>
            <person name="Stenlid J."/>
        </authorList>
    </citation>
    <scope>NUCLEOTIDE SEQUENCE [LARGE SCALE GENOMIC DNA]</scope>
    <source>
        <strain evidence="2 3">TC 32-1</strain>
    </source>
</reference>
<keyword evidence="3" id="KW-1185">Reference proteome</keyword>
<dbReference type="OrthoDB" id="2682674at2759"/>
<proteinExistence type="predicted"/>
<dbReference type="HOGENOM" id="CLU_819052_0_0_1"/>
<evidence type="ECO:0000256" key="1">
    <source>
        <dbReference type="SAM" id="MobiDB-lite"/>
    </source>
</evidence>
<feature type="compositionally biased region" description="Basic and acidic residues" evidence="1">
    <location>
        <begin position="130"/>
        <end position="147"/>
    </location>
</feature>
<dbReference type="Proteomes" id="UP000030671">
    <property type="component" value="Unassembled WGS sequence"/>
</dbReference>
<dbReference type="KEGG" id="hir:HETIRDRAFT_312837"/>
<accession>W4KGM9</accession>
<name>W4KGM9_HETIT</name>
<evidence type="ECO:0000313" key="3">
    <source>
        <dbReference type="Proteomes" id="UP000030671"/>
    </source>
</evidence>
<dbReference type="RefSeq" id="XP_009544486.1">
    <property type="nucleotide sequence ID" value="XM_009546191.1"/>
</dbReference>
<organism evidence="2 3">
    <name type="scientific">Heterobasidion irregulare (strain TC 32-1)</name>
    <dbReference type="NCBI Taxonomy" id="747525"/>
    <lineage>
        <taxon>Eukaryota</taxon>
        <taxon>Fungi</taxon>
        <taxon>Dikarya</taxon>
        <taxon>Basidiomycota</taxon>
        <taxon>Agaricomycotina</taxon>
        <taxon>Agaricomycetes</taxon>
        <taxon>Russulales</taxon>
        <taxon>Bondarzewiaceae</taxon>
        <taxon>Heterobasidion</taxon>
        <taxon>Heterobasidion annosum species complex</taxon>
    </lineage>
</organism>
<evidence type="ECO:0000313" key="2">
    <source>
        <dbReference type="EMBL" id="ETW84859.1"/>
    </source>
</evidence>
<protein>
    <submittedName>
        <fullName evidence="2">Uncharacterized protein</fullName>
    </submittedName>
</protein>
<dbReference type="EMBL" id="KI925456">
    <property type="protein sequence ID" value="ETW84859.1"/>
    <property type="molecule type" value="Genomic_DNA"/>
</dbReference>
<gene>
    <name evidence="2" type="ORF">HETIRDRAFT_312837</name>
</gene>
<feature type="compositionally biased region" description="Polar residues" evidence="1">
    <location>
        <begin position="203"/>
        <end position="213"/>
    </location>
</feature>
<dbReference type="GeneID" id="20669984"/>
<dbReference type="AlphaFoldDB" id="W4KGM9"/>
<sequence length="339" mass="38388">MVERSKVEQSLKSNLKRKAVEVEHRKSNSLASMDAQRMVRSHQPQIPSGLIPGFTTKKASPFKIPALPKSVCAGNSRPRAQQVVSTAMDIDEVDSNTSTLGTDYYGGLEDEDESIEGAAVLPIMAKQRNRESLNREKDHHLENRDIRISPGHGHTQASQMHNVNRNAEMPADLRNDEDSIEEFKILPHHTPAGVKVHYHLPDTDQSPQLSQPHNHPKAGRSIGFTTDDLPAGTQARWRRVFVPSWRDFVGTFENPWDVSSMISQLQQLWDTVFPHVPHTVAPTEAVYCLAMQRIYEWRNGFTIAALQAVKSFWNGDPAYRDLNDNRSRQEDPFPMELCR</sequence>
<feature type="region of interest" description="Disordered" evidence="1">
    <location>
        <begin position="195"/>
        <end position="229"/>
    </location>
</feature>